<dbReference type="PANTHER" id="PTHR46018">
    <property type="entry name" value="ZINC PHOSPHODIESTERASE ELAC PROTEIN 1"/>
    <property type="match status" value="1"/>
</dbReference>
<dbReference type="GO" id="GO:0042781">
    <property type="term" value="F:3'-tRNA processing endoribonuclease activity"/>
    <property type="evidence" value="ECO:0007669"/>
    <property type="project" value="UniProtKB-EC"/>
</dbReference>
<reference evidence="2" key="1">
    <citation type="journal article" date="2012" name="Bioengineered">
        <title>Additional insights into the genome of the oleaginous model alga Nannochloropsis gaditana.</title>
        <authorList>
            <person name="Jinkerson R.E."/>
            <person name="Radakovits R."/>
            <person name="Posewitz M.C."/>
        </authorList>
    </citation>
    <scope>NUCLEOTIDE SEQUENCE</scope>
    <source>
        <strain evidence="2">CCMP526</strain>
    </source>
</reference>
<feature type="non-terminal residue" evidence="2">
    <location>
        <position position="195"/>
    </location>
</feature>
<feature type="signal peptide" evidence="1">
    <location>
        <begin position="1"/>
        <end position="28"/>
    </location>
</feature>
<dbReference type="GO" id="GO:0005634">
    <property type="term" value="C:nucleus"/>
    <property type="evidence" value="ECO:0007669"/>
    <property type="project" value="TreeGrafter"/>
</dbReference>
<accession>I2CRW3</accession>
<keyword evidence="1" id="KW-0732">Signal</keyword>
<reference evidence="2" key="2">
    <citation type="journal article" date="2012" name="Nat. Commun.">
        <title>Draft genome sequence and genetic transformation of the oleaginous alga Nannochloropis gaditana.</title>
        <authorList>
            <person name="Radakovits R."/>
            <person name="Jinkerson R.E."/>
            <person name="Fuerstenberg S.I."/>
            <person name="Tae H."/>
            <person name="Settlage R.E."/>
            <person name="Boore J.L."/>
            <person name="Posewitz M.C."/>
        </authorList>
    </citation>
    <scope>NUCLEOTIDE SEQUENCE</scope>
    <source>
        <strain evidence="2">CCMP526</strain>
    </source>
</reference>
<evidence type="ECO:0000313" key="2">
    <source>
        <dbReference type="EMBL" id="AFJ69646.1"/>
    </source>
</evidence>
<keyword evidence="2" id="KW-0378">Hydrolase</keyword>
<proteinExistence type="evidence at transcript level"/>
<evidence type="ECO:0000256" key="1">
    <source>
        <dbReference type="SAM" id="SignalP"/>
    </source>
</evidence>
<dbReference type="SUPFAM" id="SSF56281">
    <property type="entry name" value="Metallo-hydrolase/oxidoreductase"/>
    <property type="match status" value="1"/>
</dbReference>
<dbReference type="InterPro" id="IPR036866">
    <property type="entry name" value="RibonucZ/Hydroxyglut_hydro"/>
</dbReference>
<sequence length="195" mass="21087">MHGDHVFGLPGMLLTFLSLLETTSKVSGPPGFPSAETGDPIKSRTLRVYGPVGLYNYICMTLMLCEAKVGVNAQDGRPVIVVHELVGGEPGWSPRDRRAAFRKRDADFAMPGVESRSLSPEADGFWTIPPFEKDADGEGAHGGGAGFLLPPPQRRRQDFVVRAGMVKHTVPTFAYTVQEHDKPGTMDVAAVRARG</sequence>
<dbReference type="PANTHER" id="PTHR46018:SF2">
    <property type="entry name" value="ZINC PHOSPHODIESTERASE ELAC PROTEIN 1"/>
    <property type="match status" value="1"/>
</dbReference>
<dbReference type="Gene3D" id="3.60.15.10">
    <property type="entry name" value="Ribonuclease Z/Hydroxyacylglutathione hydrolase-like"/>
    <property type="match status" value="1"/>
</dbReference>
<organism evidence="2">
    <name type="scientific">Nannochloropsis gaditana (strain CCMP526)</name>
    <name type="common">Green microalga</name>
    <name type="synonym">Microchloropsis gaditana</name>
    <dbReference type="NCBI Taxonomy" id="1093141"/>
    <lineage>
        <taxon>Eukaryota</taxon>
        <taxon>Sar</taxon>
        <taxon>Stramenopiles</taxon>
        <taxon>Ochrophyta</taxon>
        <taxon>Eustigmatophyceae</taxon>
        <taxon>Eustigmatales</taxon>
        <taxon>Monodopsidaceae</taxon>
        <taxon>Nannochloropsis</taxon>
    </lineage>
</organism>
<protein>
    <submittedName>
        <fullName evidence="2">Ribonuclease Z</fullName>
        <ecNumber evidence="2">3.1.26.11</ecNumber>
    </submittedName>
</protein>
<dbReference type="AlphaFoldDB" id="I2CRW3"/>
<dbReference type="EMBL" id="JU980583">
    <property type="protein sequence ID" value="AFJ69646.1"/>
    <property type="molecule type" value="mRNA"/>
</dbReference>
<gene>
    <name evidence="2" type="ORF">NGATSA_2047700</name>
</gene>
<dbReference type="EC" id="3.1.26.11" evidence="2"/>
<name>I2CRW3_NANGC</name>
<feature type="chain" id="PRO_5003657078" evidence="1">
    <location>
        <begin position="29"/>
        <end position="195"/>
    </location>
</feature>